<protein>
    <submittedName>
        <fullName evidence="1">Uncharacterized protein</fullName>
    </submittedName>
</protein>
<organism evidence="1 2">
    <name type="scientific">Linnemannia gamsii</name>
    <dbReference type="NCBI Taxonomy" id="64522"/>
    <lineage>
        <taxon>Eukaryota</taxon>
        <taxon>Fungi</taxon>
        <taxon>Fungi incertae sedis</taxon>
        <taxon>Mucoromycota</taxon>
        <taxon>Mortierellomycotina</taxon>
        <taxon>Mortierellomycetes</taxon>
        <taxon>Mortierellales</taxon>
        <taxon>Mortierellaceae</taxon>
        <taxon>Linnemannia</taxon>
    </lineage>
</organism>
<comment type="caution">
    <text evidence="1">The sequence shown here is derived from an EMBL/GenBank/DDBJ whole genome shotgun (WGS) entry which is preliminary data.</text>
</comment>
<gene>
    <name evidence="1" type="ORF">BGZ96_001743</name>
</gene>
<proteinExistence type="predicted"/>
<sequence length="80" mass="9192">MSPTQQFRLGNEIKSLPLRKDANGTLYSQMDDILDLFPGALRFKANCISILFLQDEHGRRYEPKRILYYPTPSSTSSLLL</sequence>
<name>A0ABQ7KBC1_9FUNG</name>
<evidence type="ECO:0000313" key="2">
    <source>
        <dbReference type="Proteomes" id="UP001194696"/>
    </source>
</evidence>
<keyword evidence="2" id="KW-1185">Reference proteome</keyword>
<reference evidence="1 2" key="1">
    <citation type="journal article" date="2020" name="Fungal Divers.">
        <title>Resolving the Mortierellaceae phylogeny through synthesis of multi-gene phylogenetics and phylogenomics.</title>
        <authorList>
            <person name="Vandepol N."/>
            <person name="Liber J."/>
            <person name="Desiro A."/>
            <person name="Na H."/>
            <person name="Kennedy M."/>
            <person name="Barry K."/>
            <person name="Grigoriev I.V."/>
            <person name="Miller A.N."/>
            <person name="O'Donnell K."/>
            <person name="Stajich J.E."/>
            <person name="Bonito G."/>
        </authorList>
    </citation>
    <scope>NUCLEOTIDE SEQUENCE [LARGE SCALE GENOMIC DNA]</scope>
    <source>
        <strain evidence="1 2">AD045</strain>
    </source>
</reference>
<dbReference type="EMBL" id="JAAAIM010000130">
    <property type="protein sequence ID" value="KAG0294121.1"/>
    <property type="molecule type" value="Genomic_DNA"/>
</dbReference>
<evidence type="ECO:0000313" key="1">
    <source>
        <dbReference type="EMBL" id="KAG0294121.1"/>
    </source>
</evidence>
<dbReference type="Proteomes" id="UP001194696">
    <property type="component" value="Unassembled WGS sequence"/>
</dbReference>
<accession>A0ABQ7KBC1</accession>